<dbReference type="EMBL" id="JACIVA010000042">
    <property type="protein sequence ID" value="MBB1097131.1"/>
    <property type="molecule type" value="Genomic_DNA"/>
</dbReference>
<comment type="caution">
    <text evidence="1">The sequence shown here is derived from an EMBL/GenBank/DDBJ whole genome shotgun (WGS) entry which is preliminary data.</text>
</comment>
<reference evidence="1 2" key="1">
    <citation type="submission" date="2020-07" db="EMBL/GenBank/DDBJ databases">
        <title>Description of Limosilactobacillus balticus sp. nov., Limosilactobacillus agrestis sp. nov., Limosilactobacillus albertensis sp. nov., Limosilactobacillus rudii sp. nov., Limosilactobacillus fastidiosus sp. nov., five novel Limosilactobacillus species isolated from the vertebrate gastrointestinal tract, and proposal of 6 subspecies of Limosilactobacillus reuteri adapted to the gastrointestinal tract of specific vertebrate hosts.</title>
        <authorList>
            <person name="Li F."/>
            <person name="Cheng C."/>
            <person name="Zheng J."/>
            <person name="Quevedo R.M."/>
            <person name="Li J."/>
            <person name="Roos S."/>
            <person name="Gaenzle M.G."/>
            <person name="Walter J."/>
        </authorList>
    </citation>
    <scope>NUCLEOTIDE SEQUENCE [LARGE SCALE GENOMIC DNA]</scope>
    <source>
        <strain evidence="1 2">STM2_1</strain>
    </source>
</reference>
<protein>
    <recommendedName>
        <fullName evidence="3">ArpU family transcriptional regulator</fullName>
    </recommendedName>
</protein>
<evidence type="ECO:0000313" key="1">
    <source>
        <dbReference type="EMBL" id="MBB1097131.1"/>
    </source>
</evidence>
<organism evidence="1 2">
    <name type="scientific">Limosilactobacillus rudii</name>
    <dbReference type="NCBI Taxonomy" id="2759755"/>
    <lineage>
        <taxon>Bacteria</taxon>
        <taxon>Bacillati</taxon>
        <taxon>Bacillota</taxon>
        <taxon>Bacilli</taxon>
        <taxon>Lactobacillales</taxon>
        <taxon>Lactobacillaceae</taxon>
        <taxon>Limosilactobacillus</taxon>
    </lineage>
</organism>
<proteinExistence type="predicted"/>
<evidence type="ECO:0000313" key="2">
    <source>
        <dbReference type="Proteomes" id="UP000517106"/>
    </source>
</evidence>
<keyword evidence="2" id="KW-1185">Reference proteome</keyword>
<dbReference type="RefSeq" id="WP_182595876.1">
    <property type="nucleotide sequence ID" value="NZ_JACIVA010000042.1"/>
</dbReference>
<evidence type="ECO:0008006" key="3">
    <source>
        <dbReference type="Google" id="ProtNLM"/>
    </source>
</evidence>
<dbReference type="NCBIfam" id="TIGR01637">
    <property type="entry name" value="phage_arpU"/>
    <property type="match status" value="1"/>
</dbReference>
<dbReference type="Proteomes" id="UP000517106">
    <property type="component" value="Unassembled WGS sequence"/>
</dbReference>
<name>A0A7W3UKE7_9LACO</name>
<dbReference type="InterPro" id="IPR006524">
    <property type="entry name" value="ArpU-like"/>
</dbReference>
<sequence length="162" mass="18306">MQLFPQLDKEATFLKVQDFLYNVYPEVKRRAGSWGDYSSPTVDDMPKAPSYGNSSERRMLEHALYGGAVCAVNYAVKHCSIMSQTIIKCRYLEGMSNDKVKKRIGYSGNDTYYSKLKMACSEFADCLEPACHYYGVSEEIIPDLHVYQKTGQKQEKHGTSAG</sequence>
<dbReference type="AlphaFoldDB" id="A0A7W3UKE7"/>
<gene>
    <name evidence="1" type="ORF">H5S09_04125</name>
</gene>
<accession>A0A7W3UKE7</accession>